<organism evidence="4 5">
    <name type="scientific">Didymella exigua CBS 183.55</name>
    <dbReference type="NCBI Taxonomy" id="1150837"/>
    <lineage>
        <taxon>Eukaryota</taxon>
        <taxon>Fungi</taxon>
        <taxon>Dikarya</taxon>
        <taxon>Ascomycota</taxon>
        <taxon>Pezizomycotina</taxon>
        <taxon>Dothideomycetes</taxon>
        <taxon>Pleosporomycetidae</taxon>
        <taxon>Pleosporales</taxon>
        <taxon>Pleosporineae</taxon>
        <taxon>Didymellaceae</taxon>
        <taxon>Didymella</taxon>
    </lineage>
</organism>
<dbReference type="GeneID" id="54345732"/>
<dbReference type="Pfam" id="PF03914">
    <property type="entry name" value="CBF"/>
    <property type="match status" value="1"/>
</dbReference>
<comment type="similarity">
    <text evidence="1">Belongs to the CBF/MAK21 family.</text>
</comment>
<evidence type="ECO:0000256" key="1">
    <source>
        <dbReference type="ARBA" id="ARBA00007797"/>
    </source>
</evidence>
<dbReference type="PANTHER" id="PTHR12455:SF0">
    <property type="entry name" value="NUCLEOLAR COMPLEX PROTEIN 4 HOMOLOG"/>
    <property type="match status" value="1"/>
</dbReference>
<dbReference type="Proteomes" id="UP000800082">
    <property type="component" value="Unassembled WGS sequence"/>
</dbReference>
<dbReference type="PANTHER" id="PTHR12455">
    <property type="entry name" value="NUCLEOLAR COMPLEX PROTEIN 4"/>
    <property type="match status" value="1"/>
</dbReference>
<dbReference type="InterPro" id="IPR027193">
    <property type="entry name" value="Noc4"/>
</dbReference>
<sequence length="558" mass="62730">MPATTTVAAAGLKRKRDPVRAERREAKAKKRQKSPASDPGDDGDGGDGGDDGDDVQVHILQLEAQILESRRHYNNIATLLQLSKQSRDDAPVLAAVGLCRVFARLLAAGDMSKSKGMGEAEATVVAWLKERYRELLDTLLHEFLRSDSPAKQSVALTLLMRLVKEESKATRDYSLKNGPLSRVIEALLLLPKDDASRGEFADKYFKRFDDVRFHAFKTIKTLLGTDLDDGEKKVVAANSLSLLLSLDTVPHSKDDINNYHTESQSKSSRPTLQAYKVQAQEAWLATMRAGLDKDQRKAILTTFSYQIAPWFQQPEMLMDFLTDSYDVGGATSLLALSGLYYLISEKNLDYPSFYLKLYSLLDEGLLHSKHRSRFFRLLDTFMSSTHLPAALVASFVKRLSRLALHGPPAGVVVVVPWVYNLFKRHPACTFMMHREVRGPALREKLEQEGMDDPFDMSELDPMETNAIESSVWELEALQSHYHPNVATLAKIVSEQFTKRSYNLEDFLDHSYTALLDTELDRDLKKDPEVEFEIPKRILTAEEGLSPVGQLLQQVIAAR</sequence>
<reference evidence="4" key="1">
    <citation type="journal article" date="2020" name="Stud. Mycol.">
        <title>101 Dothideomycetes genomes: a test case for predicting lifestyles and emergence of pathogens.</title>
        <authorList>
            <person name="Haridas S."/>
            <person name="Albert R."/>
            <person name="Binder M."/>
            <person name="Bloem J."/>
            <person name="Labutti K."/>
            <person name="Salamov A."/>
            <person name="Andreopoulos B."/>
            <person name="Baker S."/>
            <person name="Barry K."/>
            <person name="Bills G."/>
            <person name="Bluhm B."/>
            <person name="Cannon C."/>
            <person name="Castanera R."/>
            <person name="Culley D."/>
            <person name="Daum C."/>
            <person name="Ezra D."/>
            <person name="Gonzalez J."/>
            <person name="Henrissat B."/>
            <person name="Kuo A."/>
            <person name="Liang C."/>
            <person name="Lipzen A."/>
            <person name="Lutzoni F."/>
            <person name="Magnuson J."/>
            <person name="Mondo S."/>
            <person name="Nolan M."/>
            <person name="Ohm R."/>
            <person name="Pangilinan J."/>
            <person name="Park H.-J."/>
            <person name="Ramirez L."/>
            <person name="Alfaro M."/>
            <person name="Sun H."/>
            <person name="Tritt A."/>
            <person name="Yoshinaga Y."/>
            <person name="Zwiers L.-H."/>
            <person name="Turgeon B."/>
            <person name="Goodwin S."/>
            <person name="Spatafora J."/>
            <person name="Crous P."/>
            <person name="Grigoriev I."/>
        </authorList>
    </citation>
    <scope>NUCLEOTIDE SEQUENCE</scope>
    <source>
        <strain evidence="4">CBS 183.55</strain>
    </source>
</reference>
<dbReference type="AlphaFoldDB" id="A0A6A5RZA4"/>
<evidence type="ECO:0000259" key="3">
    <source>
        <dbReference type="Pfam" id="PF03914"/>
    </source>
</evidence>
<dbReference type="GO" id="GO:0032040">
    <property type="term" value="C:small-subunit processome"/>
    <property type="evidence" value="ECO:0007669"/>
    <property type="project" value="TreeGrafter"/>
</dbReference>
<feature type="region of interest" description="Disordered" evidence="2">
    <location>
        <begin position="1"/>
        <end position="54"/>
    </location>
</feature>
<dbReference type="OrthoDB" id="10263185at2759"/>
<accession>A0A6A5RZA4</accession>
<dbReference type="GO" id="GO:0030692">
    <property type="term" value="C:Noc4p-Nop14p complex"/>
    <property type="evidence" value="ECO:0007669"/>
    <property type="project" value="TreeGrafter"/>
</dbReference>
<protein>
    <submittedName>
        <fullName evidence="4">CBF-domain-containing protein</fullName>
    </submittedName>
</protein>
<keyword evidence="5" id="KW-1185">Reference proteome</keyword>
<proteinExistence type="inferred from homology"/>
<feature type="compositionally biased region" description="Acidic residues" evidence="2">
    <location>
        <begin position="39"/>
        <end position="54"/>
    </location>
</feature>
<dbReference type="EMBL" id="ML978959">
    <property type="protein sequence ID" value="KAF1932348.1"/>
    <property type="molecule type" value="Genomic_DNA"/>
</dbReference>
<dbReference type="RefSeq" id="XP_033452596.1">
    <property type="nucleotide sequence ID" value="XM_033588085.1"/>
</dbReference>
<evidence type="ECO:0000313" key="5">
    <source>
        <dbReference type="Proteomes" id="UP000800082"/>
    </source>
</evidence>
<feature type="domain" description="CCAAT-binding factor" evidence="3">
    <location>
        <begin position="332"/>
        <end position="489"/>
    </location>
</feature>
<evidence type="ECO:0000256" key="2">
    <source>
        <dbReference type="SAM" id="MobiDB-lite"/>
    </source>
</evidence>
<dbReference type="InterPro" id="IPR005612">
    <property type="entry name" value="CCAAT-binding_factor"/>
</dbReference>
<dbReference type="GO" id="GO:0042254">
    <property type="term" value="P:ribosome biogenesis"/>
    <property type="evidence" value="ECO:0007669"/>
    <property type="project" value="InterPro"/>
</dbReference>
<name>A0A6A5RZA4_9PLEO</name>
<gene>
    <name evidence="4" type="ORF">M421DRAFT_1987</name>
</gene>
<evidence type="ECO:0000313" key="4">
    <source>
        <dbReference type="EMBL" id="KAF1932348.1"/>
    </source>
</evidence>